<dbReference type="AlphaFoldDB" id="X0Z9L6"/>
<dbReference type="InterPro" id="IPR036653">
    <property type="entry name" value="CinA-like_C"/>
</dbReference>
<dbReference type="EMBL" id="BART01004607">
    <property type="protein sequence ID" value="GAG55002.1"/>
    <property type="molecule type" value="Genomic_DNA"/>
</dbReference>
<dbReference type="InterPro" id="IPR050101">
    <property type="entry name" value="CinA"/>
</dbReference>
<evidence type="ECO:0000313" key="3">
    <source>
        <dbReference type="EMBL" id="GAG55002.1"/>
    </source>
</evidence>
<dbReference type="InterPro" id="IPR041424">
    <property type="entry name" value="CinA_KH"/>
</dbReference>
<dbReference type="NCBIfam" id="TIGR00199">
    <property type="entry name" value="PncC_domain"/>
    <property type="match status" value="1"/>
</dbReference>
<gene>
    <name evidence="3" type="ORF">S01H4_11419</name>
</gene>
<dbReference type="HAMAP" id="MF_00226_B">
    <property type="entry name" value="CinA_B"/>
    <property type="match status" value="1"/>
</dbReference>
<proteinExistence type="inferred from homology"/>
<sequence>IFSQEVFENIKSFLSGRSIPINEFNRKQAEVPENARIFQNKNGTAPGLWFETDGRVIVSMPGVPHEMKALMKEQILPAISAFFITPVILHKTILTFGTYEARLAEILTDFEQSLPEAFNLAYLPKDGVIKLRLTAKGANKTALTKRMEHTTSKLYRIIPEYIFGTGEDTLEQIIGSLLKNENSTLSTAESCTGGRIAHLITSVPGSSNYYIGSVIAYSNRIKERILNVDPSLINKHGAVSREVVEAMAQGIRQYFNTDYAVATSGIAGPEGGTIEKPVGTTWIAVT</sequence>
<dbReference type="Gene3D" id="3.40.980.10">
    <property type="entry name" value="MoaB/Mog-like domain"/>
    <property type="match status" value="1"/>
</dbReference>
<feature type="non-terminal residue" evidence="3">
    <location>
        <position position="286"/>
    </location>
</feature>
<dbReference type="InterPro" id="IPR036425">
    <property type="entry name" value="MoaB/Mog-like_dom_sf"/>
</dbReference>
<reference evidence="3" key="1">
    <citation type="journal article" date="2014" name="Front. Microbiol.">
        <title>High frequency of phylogenetically diverse reductive dehalogenase-homologous genes in deep subseafloor sedimentary metagenomes.</title>
        <authorList>
            <person name="Kawai M."/>
            <person name="Futagami T."/>
            <person name="Toyoda A."/>
            <person name="Takaki Y."/>
            <person name="Nishi S."/>
            <person name="Hori S."/>
            <person name="Arai W."/>
            <person name="Tsubouchi T."/>
            <person name="Morono Y."/>
            <person name="Uchiyama I."/>
            <person name="Ito T."/>
            <person name="Fujiyama A."/>
            <person name="Inagaki F."/>
            <person name="Takami H."/>
        </authorList>
    </citation>
    <scope>NUCLEOTIDE SEQUENCE</scope>
    <source>
        <strain evidence="3">Expedition CK06-06</strain>
    </source>
</reference>
<dbReference type="SUPFAM" id="SSF142433">
    <property type="entry name" value="CinA-like"/>
    <property type="match status" value="1"/>
</dbReference>
<name>X0Z9L6_9ZZZZ</name>
<dbReference type="InterPro" id="IPR008135">
    <property type="entry name" value="Competence-induced_CinA"/>
</dbReference>
<dbReference type="Pfam" id="PF18146">
    <property type="entry name" value="CinA_KH"/>
    <property type="match status" value="1"/>
</dbReference>
<comment type="caution">
    <text evidence="3">The sequence shown here is derived from an EMBL/GenBank/DDBJ whole genome shotgun (WGS) entry which is preliminary data.</text>
</comment>
<dbReference type="SUPFAM" id="SSF53218">
    <property type="entry name" value="Molybdenum cofactor biosynthesis proteins"/>
    <property type="match status" value="1"/>
</dbReference>
<feature type="non-terminal residue" evidence="3">
    <location>
        <position position="1"/>
    </location>
</feature>
<dbReference type="PANTHER" id="PTHR13939">
    <property type="entry name" value="NICOTINAMIDE-NUCLEOTIDE AMIDOHYDROLASE PNCC"/>
    <property type="match status" value="1"/>
</dbReference>
<protein>
    <recommendedName>
        <fullName evidence="4">CinA C-terminal domain-containing protein</fullName>
    </recommendedName>
</protein>
<organism evidence="3">
    <name type="scientific">marine sediment metagenome</name>
    <dbReference type="NCBI Taxonomy" id="412755"/>
    <lineage>
        <taxon>unclassified sequences</taxon>
        <taxon>metagenomes</taxon>
        <taxon>ecological metagenomes</taxon>
    </lineage>
</organism>
<feature type="domain" description="CinA KH" evidence="2">
    <location>
        <begin position="90"/>
        <end position="164"/>
    </location>
</feature>
<evidence type="ECO:0000259" key="2">
    <source>
        <dbReference type="Pfam" id="PF18146"/>
    </source>
</evidence>
<accession>X0Z9L6</accession>
<feature type="domain" description="CinA C-terminal" evidence="1">
    <location>
        <begin position="168"/>
        <end position="285"/>
    </location>
</feature>
<dbReference type="Pfam" id="PF02464">
    <property type="entry name" value="CinA"/>
    <property type="match status" value="1"/>
</dbReference>
<dbReference type="PANTHER" id="PTHR13939:SF0">
    <property type="entry name" value="NMN AMIDOHYDROLASE-LIKE PROTEIN YFAY"/>
    <property type="match status" value="1"/>
</dbReference>
<evidence type="ECO:0000259" key="1">
    <source>
        <dbReference type="Pfam" id="PF02464"/>
    </source>
</evidence>
<dbReference type="InterPro" id="IPR008136">
    <property type="entry name" value="CinA_C"/>
</dbReference>
<evidence type="ECO:0008006" key="4">
    <source>
        <dbReference type="Google" id="ProtNLM"/>
    </source>
</evidence>
<dbReference type="Gene3D" id="3.30.70.2860">
    <property type="match status" value="1"/>
</dbReference>
<dbReference type="Gene3D" id="3.90.950.20">
    <property type="entry name" value="CinA-like"/>
    <property type="match status" value="1"/>
</dbReference>